<reference evidence="2" key="3">
    <citation type="submission" date="2020-06" db="EMBL/GenBank/DDBJ databases">
        <title>Helianthus annuus Genome sequencing and assembly Release 2.</title>
        <authorList>
            <person name="Gouzy J."/>
            <person name="Langlade N."/>
            <person name="Munos S."/>
        </authorList>
    </citation>
    <scope>NUCLEOTIDE SEQUENCE</scope>
    <source>
        <tissue evidence="2">Leaves</tissue>
    </source>
</reference>
<accession>A0A251TA36</accession>
<dbReference type="EMBL" id="MNCJ02000326">
    <property type="protein sequence ID" value="KAF5781515.1"/>
    <property type="molecule type" value="Genomic_DNA"/>
</dbReference>
<keyword evidence="4" id="KW-1185">Reference proteome</keyword>
<proteinExistence type="predicted"/>
<organism evidence="3 4">
    <name type="scientific">Helianthus annuus</name>
    <name type="common">Common sunflower</name>
    <dbReference type="NCBI Taxonomy" id="4232"/>
    <lineage>
        <taxon>Eukaryota</taxon>
        <taxon>Viridiplantae</taxon>
        <taxon>Streptophyta</taxon>
        <taxon>Embryophyta</taxon>
        <taxon>Tracheophyta</taxon>
        <taxon>Spermatophyta</taxon>
        <taxon>Magnoliopsida</taxon>
        <taxon>eudicotyledons</taxon>
        <taxon>Gunneridae</taxon>
        <taxon>Pentapetalae</taxon>
        <taxon>asterids</taxon>
        <taxon>campanulids</taxon>
        <taxon>Asterales</taxon>
        <taxon>Asteraceae</taxon>
        <taxon>Asteroideae</taxon>
        <taxon>Heliantheae alliance</taxon>
        <taxon>Heliantheae</taxon>
        <taxon>Helianthus</taxon>
    </lineage>
</organism>
<gene>
    <name evidence="3" type="ORF">HannXRQ_Chr11g0336091</name>
    <name evidence="2" type="ORF">HanXRQr2_Chr11g0484601</name>
</gene>
<dbReference type="InParanoid" id="A0A251TA36"/>
<dbReference type="EMBL" id="CM007900">
    <property type="protein sequence ID" value="OTG07938.1"/>
    <property type="molecule type" value="Genomic_DNA"/>
</dbReference>
<feature type="compositionally biased region" description="Low complexity" evidence="1">
    <location>
        <begin position="27"/>
        <end position="40"/>
    </location>
</feature>
<dbReference type="AlphaFoldDB" id="A0A251TA36"/>
<feature type="region of interest" description="Disordered" evidence="1">
    <location>
        <begin position="16"/>
        <end position="40"/>
    </location>
</feature>
<evidence type="ECO:0000256" key="1">
    <source>
        <dbReference type="SAM" id="MobiDB-lite"/>
    </source>
</evidence>
<dbReference type="Gramene" id="mRNA:HanXRQr2_Chr11g0484601">
    <property type="protein sequence ID" value="mRNA:HanXRQr2_Chr11g0484601"/>
    <property type="gene ID" value="HanXRQr2_Chr11g0484601"/>
</dbReference>
<evidence type="ECO:0000313" key="3">
    <source>
        <dbReference type="EMBL" id="OTG07938.1"/>
    </source>
</evidence>
<dbReference type="Proteomes" id="UP000215914">
    <property type="component" value="Chromosome 11"/>
</dbReference>
<protein>
    <submittedName>
        <fullName evidence="3">Uncharacterized protein</fullName>
    </submittedName>
</protein>
<reference evidence="2 4" key="1">
    <citation type="journal article" date="2017" name="Nature">
        <title>The sunflower genome provides insights into oil metabolism, flowering and Asterid evolution.</title>
        <authorList>
            <person name="Badouin H."/>
            <person name="Gouzy J."/>
            <person name="Grassa C.J."/>
            <person name="Murat F."/>
            <person name="Staton S.E."/>
            <person name="Cottret L."/>
            <person name="Lelandais-Briere C."/>
            <person name="Owens G.L."/>
            <person name="Carrere S."/>
            <person name="Mayjonade B."/>
            <person name="Legrand L."/>
            <person name="Gill N."/>
            <person name="Kane N.C."/>
            <person name="Bowers J.E."/>
            <person name="Hubner S."/>
            <person name="Bellec A."/>
            <person name="Berard A."/>
            <person name="Berges H."/>
            <person name="Blanchet N."/>
            <person name="Boniface M.C."/>
            <person name="Brunel D."/>
            <person name="Catrice O."/>
            <person name="Chaidir N."/>
            <person name="Claudel C."/>
            <person name="Donnadieu C."/>
            <person name="Faraut T."/>
            <person name="Fievet G."/>
            <person name="Helmstetter N."/>
            <person name="King M."/>
            <person name="Knapp S.J."/>
            <person name="Lai Z."/>
            <person name="Le Paslier M.C."/>
            <person name="Lippi Y."/>
            <person name="Lorenzon L."/>
            <person name="Mandel J.R."/>
            <person name="Marage G."/>
            <person name="Marchand G."/>
            <person name="Marquand E."/>
            <person name="Bret-Mestries E."/>
            <person name="Morien E."/>
            <person name="Nambeesan S."/>
            <person name="Nguyen T."/>
            <person name="Pegot-Espagnet P."/>
            <person name="Pouilly N."/>
            <person name="Raftis F."/>
            <person name="Sallet E."/>
            <person name="Schiex T."/>
            <person name="Thomas J."/>
            <person name="Vandecasteele C."/>
            <person name="Vares D."/>
            <person name="Vear F."/>
            <person name="Vautrin S."/>
            <person name="Crespi M."/>
            <person name="Mangin B."/>
            <person name="Burke J.M."/>
            <person name="Salse J."/>
            <person name="Munos S."/>
            <person name="Vincourt P."/>
            <person name="Rieseberg L.H."/>
            <person name="Langlade N.B."/>
        </authorList>
    </citation>
    <scope>NUCLEOTIDE SEQUENCE [LARGE SCALE GENOMIC DNA]</scope>
    <source>
        <strain evidence="4">cv. SF193</strain>
        <tissue evidence="2">Leaves</tissue>
    </source>
</reference>
<sequence>MKQVFSFTAWRPNNLLAKSPFSPTTLGSNPSSGDSNSSPTDVQCCMMYVLSPTGTELM</sequence>
<name>A0A251TA36_HELAN</name>
<evidence type="ECO:0000313" key="2">
    <source>
        <dbReference type="EMBL" id="KAF5781515.1"/>
    </source>
</evidence>
<reference evidence="3" key="2">
    <citation type="submission" date="2017-02" db="EMBL/GenBank/DDBJ databases">
        <title>Sunflower complete genome.</title>
        <authorList>
            <person name="Langlade N."/>
            <person name="Munos S."/>
        </authorList>
    </citation>
    <scope>NUCLEOTIDE SEQUENCE [LARGE SCALE GENOMIC DNA]</scope>
    <source>
        <tissue evidence="3">Leaves</tissue>
    </source>
</reference>
<evidence type="ECO:0000313" key="4">
    <source>
        <dbReference type="Proteomes" id="UP000215914"/>
    </source>
</evidence>